<reference evidence="3 5" key="1">
    <citation type="submission" date="2012-11" db="EMBL/GenBank/DDBJ databases">
        <title>Whole genome sequence of Acetobacter indonesiensis 5H-1.</title>
        <authorList>
            <person name="Azuma Y."/>
            <person name="Higashiura N."/>
            <person name="Hirakawa H."/>
            <person name="Matsushita K."/>
        </authorList>
    </citation>
    <scope>NUCLEOTIDE SEQUENCE [LARGE SCALE GENOMIC DNA]</scope>
    <source>
        <strain evidence="3 5">5H-1</strain>
    </source>
</reference>
<keyword evidence="5" id="KW-1185">Reference proteome</keyword>
<comment type="caution">
    <text evidence="4">The sequence shown here is derived from an EMBL/GenBank/DDBJ whole genome shotgun (WGS) entry which is preliminary data.</text>
</comment>
<dbReference type="GO" id="GO:0046872">
    <property type="term" value="F:metal ion binding"/>
    <property type="evidence" value="ECO:0007669"/>
    <property type="project" value="InterPro"/>
</dbReference>
<name>A0A6N3T6D5_9PROT</name>
<evidence type="ECO:0000313" key="4">
    <source>
        <dbReference type="EMBL" id="GEN03474.1"/>
    </source>
</evidence>
<dbReference type="EMBL" id="BAMW01000026">
    <property type="protein sequence ID" value="GAN63356.1"/>
    <property type="molecule type" value="Genomic_DNA"/>
</dbReference>
<evidence type="ECO:0000313" key="3">
    <source>
        <dbReference type="EMBL" id="GAN63356.1"/>
    </source>
</evidence>
<reference evidence="4 6" key="2">
    <citation type="submission" date="2019-07" db="EMBL/GenBank/DDBJ databases">
        <title>Whole genome shotgun sequence of Acetobacter indonesiensis NBRC 16471.</title>
        <authorList>
            <person name="Hosoyama A."/>
            <person name="Uohara A."/>
            <person name="Ohji S."/>
            <person name="Ichikawa N."/>
        </authorList>
    </citation>
    <scope>NUCLEOTIDE SEQUENCE [LARGE SCALE GENOMIC DNA]</scope>
    <source>
        <strain evidence="4 6">NBRC 16471</strain>
    </source>
</reference>
<dbReference type="PANTHER" id="PTHR33677:SF3">
    <property type="entry name" value="COPPER-SENSING TRANSCRIPTIONAL REPRESSOR RICR"/>
    <property type="match status" value="1"/>
</dbReference>
<dbReference type="InterPro" id="IPR003735">
    <property type="entry name" value="Metal_Tscrpt_repr"/>
</dbReference>
<dbReference type="InterPro" id="IPR038390">
    <property type="entry name" value="Metal_Tscrpt_repr_sf"/>
</dbReference>
<accession>A0A6N3T6D5</accession>
<dbReference type="GO" id="GO:0045892">
    <property type="term" value="P:negative regulation of DNA-templated transcription"/>
    <property type="evidence" value="ECO:0007669"/>
    <property type="project" value="UniProtKB-ARBA"/>
</dbReference>
<dbReference type="Proteomes" id="UP000032673">
    <property type="component" value="Unassembled WGS sequence"/>
</dbReference>
<evidence type="ECO:0000256" key="2">
    <source>
        <dbReference type="SAM" id="MobiDB-lite"/>
    </source>
</evidence>
<dbReference type="Pfam" id="PF02583">
    <property type="entry name" value="Trns_repr_metal"/>
    <property type="match status" value="1"/>
</dbReference>
<evidence type="ECO:0008006" key="7">
    <source>
        <dbReference type="Google" id="ProtNLM"/>
    </source>
</evidence>
<sequence>MAEKKKTEKTAKKSAPLKTTSPDTNTPGCAHCATDDANEKRVTQPNKIALLNRLKRIEGQIGGIRNMVEEDRYCVDIIMQLSAVKAAIDGVSIQLLSTHANGCVRKAVMEDGGEDALEELLGVIRKMMR</sequence>
<dbReference type="GO" id="GO:0003677">
    <property type="term" value="F:DNA binding"/>
    <property type="evidence" value="ECO:0007669"/>
    <property type="project" value="InterPro"/>
</dbReference>
<protein>
    <recommendedName>
        <fullName evidence="7">Transcriptional regulator</fullName>
    </recommendedName>
</protein>
<dbReference type="EMBL" id="BJXQ01000007">
    <property type="protein sequence ID" value="GEN03474.1"/>
    <property type="molecule type" value="Genomic_DNA"/>
</dbReference>
<dbReference type="CDD" id="cd10148">
    <property type="entry name" value="CsoR-like_DUF156"/>
    <property type="match status" value="1"/>
</dbReference>
<feature type="compositionally biased region" description="Polar residues" evidence="2">
    <location>
        <begin position="17"/>
        <end position="27"/>
    </location>
</feature>
<dbReference type="Gene3D" id="1.20.58.1000">
    <property type="entry name" value="Metal-sensitive repressor, helix protomer"/>
    <property type="match status" value="1"/>
</dbReference>
<proteinExistence type="inferred from homology"/>
<evidence type="ECO:0000313" key="6">
    <source>
        <dbReference type="Proteomes" id="UP000321104"/>
    </source>
</evidence>
<comment type="similarity">
    <text evidence="1">Belongs to the FrmR/RcnR family.</text>
</comment>
<dbReference type="RefSeq" id="WP_084593540.1">
    <property type="nucleotide sequence ID" value="NZ_BAMW01000026.1"/>
</dbReference>
<dbReference type="AlphaFoldDB" id="A0A6N3T6D5"/>
<evidence type="ECO:0000256" key="1">
    <source>
        <dbReference type="ARBA" id="ARBA00005260"/>
    </source>
</evidence>
<dbReference type="PANTHER" id="PTHR33677">
    <property type="entry name" value="TRANSCRIPTIONAL REPRESSOR FRMR-RELATED"/>
    <property type="match status" value="1"/>
</dbReference>
<evidence type="ECO:0000313" key="5">
    <source>
        <dbReference type="Proteomes" id="UP000032673"/>
    </source>
</evidence>
<feature type="region of interest" description="Disordered" evidence="2">
    <location>
        <begin position="1"/>
        <end position="32"/>
    </location>
</feature>
<gene>
    <name evidence="3" type="ORF">Abin_026_002</name>
    <name evidence="4" type="ORF">AIN02nite_14990</name>
</gene>
<dbReference type="Proteomes" id="UP000321104">
    <property type="component" value="Unassembled WGS sequence"/>
</dbReference>
<feature type="compositionally biased region" description="Basic and acidic residues" evidence="2">
    <location>
        <begin position="1"/>
        <end position="11"/>
    </location>
</feature>
<organism evidence="4 6">
    <name type="scientific">Acetobacter indonesiensis</name>
    <dbReference type="NCBI Taxonomy" id="104101"/>
    <lineage>
        <taxon>Bacteria</taxon>
        <taxon>Pseudomonadati</taxon>
        <taxon>Pseudomonadota</taxon>
        <taxon>Alphaproteobacteria</taxon>
        <taxon>Acetobacterales</taxon>
        <taxon>Acetobacteraceae</taxon>
        <taxon>Acetobacter</taxon>
    </lineage>
</organism>